<feature type="domain" description="Acyl-CoA oxidase C-terminal" evidence="13">
    <location>
        <begin position="398"/>
        <end position="543"/>
    </location>
</feature>
<dbReference type="InterPro" id="IPR036250">
    <property type="entry name" value="AcylCo_DH-like_C"/>
</dbReference>
<feature type="binding site" evidence="12">
    <location>
        <position position="86"/>
    </location>
    <ligand>
        <name>FAD</name>
        <dbReference type="ChEBI" id="CHEBI:57692"/>
    </ligand>
</feature>
<protein>
    <recommendedName>
        <fullName evidence="10">Acyl-coenzyme A oxidase</fullName>
    </recommendedName>
</protein>
<evidence type="ECO:0000259" key="14">
    <source>
        <dbReference type="Pfam" id="PF14749"/>
    </source>
</evidence>
<dbReference type="InterPro" id="IPR055060">
    <property type="entry name" value="ACOX_C_alpha1"/>
</dbReference>
<evidence type="ECO:0000256" key="5">
    <source>
        <dbReference type="ARBA" id="ARBA00022827"/>
    </source>
</evidence>
<keyword evidence="17" id="KW-1185">Reference proteome</keyword>
<dbReference type="InterPro" id="IPR002655">
    <property type="entry name" value="Acyl-CoA_oxidase_C"/>
</dbReference>
<dbReference type="InterPro" id="IPR046373">
    <property type="entry name" value="Acyl-CoA_Oxase/DH_mid-dom_sf"/>
</dbReference>
<dbReference type="Pfam" id="PF14749">
    <property type="entry name" value="Acyl-CoA_ox_N"/>
    <property type="match status" value="1"/>
</dbReference>
<reference evidence="16 17" key="1">
    <citation type="submission" date="2013-03" db="EMBL/GenBank/DDBJ databases">
        <title>The Genome Sequence of Cladophialophora psammophila CBS 110553.</title>
        <authorList>
            <consortium name="The Broad Institute Genomics Platform"/>
            <person name="Cuomo C."/>
            <person name="de Hoog S."/>
            <person name="Gorbushina A."/>
            <person name="Walker B."/>
            <person name="Young S.K."/>
            <person name="Zeng Q."/>
            <person name="Gargeya S."/>
            <person name="Fitzgerald M."/>
            <person name="Haas B."/>
            <person name="Abouelleil A."/>
            <person name="Allen A.W."/>
            <person name="Alvarado L."/>
            <person name="Arachchi H.M."/>
            <person name="Berlin A.M."/>
            <person name="Chapman S.B."/>
            <person name="Gainer-Dewar J."/>
            <person name="Goldberg J."/>
            <person name="Griggs A."/>
            <person name="Gujja S."/>
            <person name="Hansen M."/>
            <person name="Howarth C."/>
            <person name="Imamovic A."/>
            <person name="Ireland A."/>
            <person name="Larimer J."/>
            <person name="McCowan C."/>
            <person name="Murphy C."/>
            <person name="Pearson M."/>
            <person name="Poon T.W."/>
            <person name="Priest M."/>
            <person name="Roberts A."/>
            <person name="Saif S."/>
            <person name="Shea T."/>
            <person name="Sisk P."/>
            <person name="Sykes S."/>
            <person name="Wortman J."/>
            <person name="Nusbaum C."/>
            <person name="Birren B."/>
        </authorList>
    </citation>
    <scope>NUCLEOTIDE SEQUENCE [LARGE SCALE GENOMIC DNA]</scope>
    <source>
        <strain evidence="16 17">CBS 110553</strain>
    </source>
</reference>
<dbReference type="InterPro" id="IPR012258">
    <property type="entry name" value="Acyl-CoA_oxidase"/>
</dbReference>
<evidence type="ECO:0000256" key="4">
    <source>
        <dbReference type="ARBA" id="ARBA00022630"/>
    </source>
</evidence>
<dbReference type="Gene3D" id="2.40.110.10">
    <property type="entry name" value="Butyryl-CoA Dehydrogenase, subunit A, domain 2"/>
    <property type="match status" value="1"/>
</dbReference>
<comment type="cofactor">
    <cofactor evidence="1">
        <name>FAD</name>
        <dbReference type="ChEBI" id="CHEBI:57692"/>
    </cofactor>
</comment>
<dbReference type="AlphaFoldDB" id="W9W4V4"/>
<evidence type="ECO:0000256" key="10">
    <source>
        <dbReference type="PIRNR" id="PIRNR000168"/>
    </source>
</evidence>
<evidence type="ECO:0000256" key="2">
    <source>
        <dbReference type="ARBA" id="ARBA00004275"/>
    </source>
</evidence>
<evidence type="ECO:0000256" key="11">
    <source>
        <dbReference type="PIRSR" id="PIRSR000168-1"/>
    </source>
</evidence>
<dbReference type="InterPro" id="IPR037069">
    <property type="entry name" value="AcylCoA_DH/ox_N_sf"/>
</dbReference>
<dbReference type="InterPro" id="IPR009100">
    <property type="entry name" value="AcylCoA_DH/oxidase_NM_dom_sf"/>
</dbReference>
<dbReference type="GO" id="GO:0033540">
    <property type="term" value="P:fatty acid beta-oxidation using acyl-CoA oxidase"/>
    <property type="evidence" value="ECO:0007669"/>
    <property type="project" value="UniProtKB-UniPathway"/>
</dbReference>
<dbReference type="PANTHER" id="PTHR10909">
    <property type="entry name" value="ELECTRON TRANSPORT OXIDOREDUCTASE"/>
    <property type="match status" value="1"/>
</dbReference>
<dbReference type="eggNOG" id="KOG0136">
    <property type="taxonomic scope" value="Eukaryota"/>
</dbReference>
<evidence type="ECO:0000256" key="1">
    <source>
        <dbReference type="ARBA" id="ARBA00001974"/>
    </source>
</evidence>
<gene>
    <name evidence="16" type="ORF">A1O5_13176</name>
</gene>
<name>W9W4V4_9EURO</name>
<dbReference type="PIRSF" id="PIRSF000168">
    <property type="entry name" value="Acyl-CoA_oxidase"/>
    <property type="match status" value="1"/>
</dbReference>
<evidence type="ECO:0000313" key="16">
    <source>
        <dbReference type="EMBL" id="EXJ53609.1"/>
    </source>
</evidence>
<comment type="subcellular location">
    <subcellularLocation>
        <location evidence="2">Peroxisome</location>
    </subcellularLocation>
</comment>
<evidence type="ECO:0000259" key="15">
    <source>
        <dbReference type="Pfam" id="PF22924"/>
    </source>
</evidence>
<dbReference type="STRING" id="1182543.W9W4V4"/>
<dbReference type="UniPathway" id="UPA00661"/>
<dbReference type="Pfam" id="PF22924">
    <property type="entry name" value="ACOX_C_alpha1"/>
    <property type="match status" value="1"/>
</dbReference>
<dbReference type="GO" id="GO:0055088">
    <property type="term" value="P:lipid homeostasis"/>
    <property type="evidence" value="ECO:0007669"/>
    <property type="project" value="TreeGrafter"/>
</dbReference>
<organism evidence="16 17">
    <name type="scientific">Cladophialophora psammophila CBS 110553</name>
    <dbReference type="NCBI Taxonomy" id="1182543"/>
    <lineage>
        <taxon>Eukaryota</taxon>
        <taxon>Fungi</taxon>
        <taxon>Dikarya</taxon>
        <taxon>Ascomycota</taxon>
        <taxon>Pezizomycotina</taxon>
        <taxon>Eurotiomycetes</taxon>
        <taxon>Chaetothyriomycetidae</taxon>
        <taxon>Chaetothyriales</taxon>
        <taxon>Herpotrichiellaceae</taxon>
        <taxon>Cladophialophora</taxon>
    </lineage>
</organism>
<evidence type="ECO:0000256" key="7">
    <source>
        <dbReference type="ARBA" id="ARBA00023002"/>
    </source>
</evidence>
<dbReference type="PANTHER" id="PTHR10909:SF250">
    <property type="entry name" value="PEROXISOMAL ACYL-COENZYME A OXIDASE 1"/>
    <property type="match status" value="1"/>
</dbReference>
<dbReference type="Proteomes" id="UP000019471">
    <property type="component" value="Unassembled WGS sequence"/>
</dbReference>
<dbReference type="RefSeq" id="XP_007751933.1">
    <property type="nucleotide sequence ID" value="XM_007753743.1"/>
</dbReference>
<keyword evidence="9" id="KW-0576">Peroxisome</keyword>
<evidence type="ECO:0000259" key="13">
    <source>
        <dbReference type="Pfam" id="PF01756"/>
    </source>
</evidence>
<sequence length="572" mass="64009">MTDNMLPIQPQFRIFLSNLERQMSDEQKEIWIPKAERFEIFGSYCQTELGHGSNVKGIETTATFDAETDEFLINSPTISSTKYWIGSTGVWATHGIVVARLIVKEKDYGNHLFLVQLRNLDSQEIMPGCEIYELGPKAFQGMLGTDNGALTFHHVRIPRDQMLARNAQVLGDGTYIPPKNLKHSYGSMVTVRALMAEITGWDLLKAVTVAYHYTNFRKQFSRSGNGHESPVFDYASVRYRLLPLLAKATALVIVSQAIKRAYEEYTAKYLRTDDISQLEDLHLQTVGAKVYSTEITGYGVETCRIACGSHGYSALSGFGRMYANSINAVTYEGDNFVVAQQVPRAILKHFKAGTESSIPSLSYLSVLRNATTPQPLGIRSPSDWLKRDSQSFILEQQVAILVQQHMEDTKAGRDTSYACHALTMAHGDFVYWKGLWEVVDNIPSGEVYKGSMVALAQLFSLSIMTSAHIVLCLPLTLTAAQRASLRLAYDAVIVEVAGKHAQNVINAYGFTEFELDSALARSDQSPYEALLEGAQKSEMNHMQHLWPMMVDTRKMWRRAQRDIQKGGVKSKL</sequence>
<keyword evidence="5 10" id="KW-0274">FAD</keyword>
<feature type="domain" description="Acyl-CoA oxidase C-alpha1" evidence="15">
    <location>
        <begin position="185"/>
        <end position="347"/>
    </location>
</feature>
<evidence type="ECO:0000313" key="17">
    <source>
        <dbReference type="Proteomes" id="UP000019471"/>
    </source>
</evidence>
<dbReference type="GO" id="GO:0005504">
    <property type="term" value="F:fatty acid binding"/>
    <property type="evidence" value="ECO:0007669"/>
    <property type="project" value="TreeGrafter"/>
</dbReference>
<dbReference type="FunFam" id="2.40.110.10:FF:000003">
    <property type="entry name" value="Acyl-coenzyme A oxidase"/>
    <property type="match status" value="1"/>
</dbReference>
<feature type="binding site" evidence="12">
    <location>
        <position position="47"/>
    </location>
    <ligand>
        <name>FAD</name>
        <dbReference type="ChEBI" id="CHEBI:57692"/>
    </ligand>
</feature>
<accession>W9W4V4</accession>
<dbReference type="GeneID" id="19197860"/>
<keyword evidence="7" id="KW-0560">Oxidoreductase</keyword>
<dbReference type="HOGENOM" id="CLU_014629_3_1_1"/>
<evidence type="ECO:0000256" key="12">
    <source>
        <dbReference type="PIRSR" id="PIRSR000168-2"/>
    </source>
</evidence>
<feature type="active site" description="Proton acceptor" evidence="11">
    <location>
        <position position="332"/>
    </location>
</feature>
<evidence type="ECO:0000256" key="6">
    <source>
        <dbReference type="ARBA" id="ARBA00022832"/>
    </source>
</evidence>
<proteinExistence type="inferred from homology"/>
<dbReference type="Gene3D" id="1.10.540.10">
    <property type="entry name" value="Acyl-CoA dehydrogenase/oxidase, N-terminal domain"/>
    <property type="match status" value="1"/>
</dbReference>
<dbReference type="OrthoDB" id="538336at2759"/>
<keyword evidence="8" id="KW-0443">Lipid metabolism</keyword>
<evidence type="ECO:0000256" key="3">
    <source>
        <dbReference type="ARBA" id="ARBA00006288"/>
    </source>
</evidence>
<dbReference type="GO" id="GO:0003997">
    <property type="term" value="F:acyl-CoA oxidase activity"/>
    <property type="evidence" value="ECO:0007669"/>
    <property type="project" value="InterPro"/>
</dbReference>
<evidence type="ECO:0000256" key="9">
    <source>
        <dbReference type="ARBA" id="ARBA00023140"/>
    </source>
</evidence>
<comment type="caution">
    <text evidence="16">The sequence shown here is derived from an EMBL/GenBank/DDBJ whole genome shotgun (WGS) entry which is preliminary data.</text>
</comment>
<evidence type="ECO:0000256" key="8">
    <source>
        <dbReference type="ARBA" id="ARBA00023098"/>
    </source>
</evidence>
<keyword evidence="6" id="KW-0276">Fatty acid metabolism</keyword>
<dbReference type="Pfam" id="PF01756">
    <property type="entry name" value="ACOX"/>
    <property type="match status" value="1"/>
</dbReference>
<dbReference type="InterPro" id="IPR029320">
    <property type="entry name" value="Acyl-CoA_ox_N"/>
</dbReference>
<dbReference type="GO" id="GO:0071949">
    <property type="term" value="F:FAD binding"/>
    <property type="evidence" value="ECO:0007669"/>
    <property type="project" value="InterPro"/>
</dbReference>
<dbReference type="Gene3D" id="1.20.140.10">
    <property type="entry name" value="Butyryl-CoA Dehydrogenase, subunit A, domain 3"/>
    <property type="match status" value="1"/>
</dbReference>
<keyword evidence="4 10" id="KW-0285">Flavoprotein</keyword>
<dbReference type="SUPFAM" id="SSF47203">
    <property type="entry name" value="Acyl-CoA dehydrogenase C-terminal domain-like"/>
    <property type="match status" value="2"/>
</dbReference>
<dbReference type="SUPFAM" id="SSF56645">
    <property type="entry name" value="Acyl-CoA dehydrogenase NM domain-like"/>
    <property type="match status" value="1"/>
</dbReference>
<comment type="similarity">
    <text evidence="3 10">Belongs to the acyl-CoA oxidase family.</text>
</comment>
<dbReference type="EMBL" id="AMGX01000043">
    <property type="protein sequence ID" value="EXJ53609.1"/>
    <property type="molecule type" value="Genomic_DNA"/>
</dbReference>
<feature type="domain" description="Acyl-coenzyme A oxidase N-terminal" evidence="14">
    <location>
        <begin position="2"/>
        <end position="41"/>
    </location>
</feature>
<dbReference type="GO" id="GO:0005777">
    <property type="term" value="C:peroxisome"/>
    <property type="evidence" value="ECO:0007669"/>
    <property type="project" value="UniProtKB-SubCell"/>
</dbReference>